<accession>A0ABS3NM65</accession>
<sequence>MICFGLLASPKPAPQLEYDGQCSAQALLNVIISRLRQYRKLMLSLAACLCLGTSAQAGFEPINSDNSTDRQKRSLNVIRHHNTIDKTAGFDGTYQTFNVSMSQLSTSKLSASSGTDPLKDSPLKDNTKNRPPATVLAPALNEPSLYALLEAEFAASRGDINRALTLYKQQSFKEDATAVFERALSLSLRHEAVESSLEFAKTWQAQNPDHVPAWFYVAHLALKAHDYTLAGETLGLILRYDPRTDLSEILIGIYPTTDSDQRELLAALQPIDSEQNASLSVLKAGLLNQFDESEVALVHINRALMLQPDYVPFLTLKADILRKIEPAETVISYVSQARLRNPDSKSLYLYEIRYLLDLKQSQAAWELLLDTHKRFSEDTEITLLTALVSLDIEAYSTAERLLNILAKHPAYLDQAYYYLGISAERQQRFEQAKSYLNEVIQEDLVLSARKKVVDLELLFGNVDAAIATLEKLRKQFEVFAPDTYVLQADILWQHGQEAQALALLTDASRNYPDNEMILFARTQLLDDVDDYIVKRTLLNHLQALDPNNPSYQLNFAQLLLSNEKNSKQGLALARAITERRFDDPRYDRELHLQALNLLANNALANKNYLQVIDYLQTPYNVLPTLRSGVLLLRAYQGMGDNDKVEALLADLQQRFSFGQQNVSDRVQLY</sequence>
<dbReference type="SUPFAM" id="SSF48452">
    <property type="entry name" value="TPR-like"/>
    <property type="match status" value="2"/>
</dbReference>
<dbReference type="InterPro" id="IPR019734">
    <property type="entry name" value="TPR_rpt"/>
</dbReference>
<proteinExistence type="predicted"/>
<dbReference type="EMBL" id="JAGBKM010000005">
    <property type="protein sequence ID" value="MBO1530495.1"/>
    <property type="molecule type" value="Genomic_DNA"/>
</dbReference>
<feature type="compositionally biased region" description="Basic and acidic residues" evidence="1">
    <location>
        <begin position="117"/>
        <end position="128"/>
    </location>
</feature>
<dbReference type="RefSeq" id="WP_207990366.1">
    <property type="nucleotide sequence ID" value="NZ_JAGBKM010000005.1"/>
</dbReference>
<comment type="caution">
    <text evidence="2">The sequence shown here is derived from an EMBL/GenBank/DDBJ whole genome shotgun (WGS) entry which is preliminary data.</text>
</comment>
<keyword evidence="3" id="KW-1185">Reference proteome</keyword>
<dbReference type="Pfam" id="PF13174">
    <property type="entry name" value="TPR_6"/>
    <property type="match status" value="1"/>
</dbReference>
<name>A0ABS3NM65_9GAMM</name>
<reference evidence="2 3" key="1">
    <citation type="submission" date="2021-03" db="EMBL/GenBank/DDBJ databases">
        <authorList>
            <person name="Shang D.-D."/>
            <person name="Du Z.-J."/>
            <person name="Chen G.-J."/>
        </authorList>
    </citation>
    <scope>NUCLEOTIDE SEQUENCE [LARGE SCALE GENOMIC DNA]</scope>
    <source>
        <strain evidence="2 3">F1192</strain>
    </source>
</reference>
<gene>
    <name evidence="2" type="ORF">J3492_04625</name>
</gene>
<feature type="region of interest" description="Disordered" evidence="1">
    <location>
        <begin position="108"/>
        <end position="131"/>
    </location>
</feature>
<evidence type="ECO:0000256" key="1">
    <source>
        <dbReference type="SAM" id="MobiDB-lite"/>
    </source>
</evidence>
<evidence type="ECO:0000313" key="3">
    <source>
        <dbReference type="Proteomes" id="UP000664554"/>
    </source>
</evidence>
<dbReference type="Proteomes" id="UP000664554">
    <property type="component" value="Unassembled WGS sequence"/>
</dbReference>
<protein>
    <submittedName>
        <fullName evidence="2">Tetratricopeptide repeat protein</fullName>
    </submittedName>
</protein>
<dbReference type="Gene3D" id="1.25.40.10">
    <property type="entry name" value="Tetratricopeptide repeat domain"/>
    <property type="match status" value="2"/>
</dbReference>
<evidence type="ECO:0000313" key="2">
    <source>
        <dbReference type="EMBL" id="MBO1530495.1"/>
    </source>
</evidence>
<organism evidence="2 3">
    <name type="scientific">Psychrobacter coccoides</name>
    <dbReference type="NCBI Taxonomy" id="2818440"/>
    <lineage>
        <taxon>Bacteria</taxon>
        <taxon>Pseudomonadati</taxon>
        <taxon>Pseudomonadota</taxon>
        <taxon>Gammaproteobacteria</taxon>
        <taxon>Moraxellales</taxon>
        <taxon>Moraxellaceae</taxon>
        <taxon>Psychrobacter</taxon>
    </lineage>
</organism>
<dbReference type="InterPro" id="IPR011990">
    <property type="entry name" value="TPR-like_helical_dom_sf"/>
</dbReference>